<gene>
    <name evidence="2" type="ORF">LTRI10_LOCUS51031</name>
</gene>
<protein>
    <submittedName>
        <fullName evidence="2">Uncharacterized protein</fullName>
    </submittedName>
</protein>
<evidence type="ECO:0000256" key="1">
    <source>
        <dbReference type="SAM" id="MobiDB-lite"/>
    </source>
</evidence>
<feature type="compositionally biased region" description="Basic residues" evidence="1">
    <location>
        <begin position="90"/>
        <end position="99"/>
    </location>
</feature>
<feature type="region of interest" description="Disordered" evidence="1">
    <location>
        <begin position="1"/>
        <end position="73"/>
    </location>
</feature>
<dbReference type="Proteomes" id="UP001497516">
    <property type="component" value="Chromosome 9"/>
</dbReference>
<dbReference type="AlphaFoldDB" id="A0AAV2GM06"/>
<evidence type="ECO:0000313" key="2">
    <source>
        <dbReference type="EMBL" id="CAL1411689.1"/>
    </source>
</evidence>
<sequence>MSMWSSSVSILPSSPLVSPTKLLKPTVPTKPAAFPATAFAAPRRRSSFAVPAKAQETEDTTAGDEKQGTPNQLRGLDVLLAMQKVAAVKSKVKNRKRSGQLRESPAAPGDEEAQADYSNVRPVRVKKEWKAKLDDLESRLRRLSSEET</sequence>
<evidence type="ECO:0000313" key="3">
    <source>
        <dbReference type="Proteomes" id="UP001497516"/>
    </source>
</evidence>
<keyword evidence="3" id="KW-1185">Reference proteome</keyword>
<name>A0AAV2GM06_9ROSI</name>
<dbReference type="PANTHER" id="PTHR37728:SF1">
    <property type="entry name" value="OS06G0132300 PROTEIN"/>
    <property type="match status" value="1"/>
</dbReference>
<organism evidence="2 3">
    <name type="scientific">Linum trigynum</name>
    <dbReference type="NCBI Taxonomy" id="586398"/>
    <lineage>
        <taxon>Eukaryota</taxon>
        <taxon>Viridiplantae</taxon>
        <taxon>Streptophyta</taxon>
        <taxon>Embryophyta</taxon>
        <taxon>Tracheophyta</taxon>
        <taxon>Spermatophyta</taxon>
        <taxon>Magnoliopsida</taxon>
        <taxon>eudicotyledons</taxon>
        <taxon>Gunneridae</taxon>
        <taxon>Pentapetalae</taxon>
        <taxon>rosids</taxon>
        <taxon>fabids</taxon>
        <taxon>Malpighiales</taxon>
        <taxon>Linaceae</taxon>
        <taxon>Linum</taxon>
    </lineage>
</organism>
<feature type="compositionally biased region" description="Low complexity" evidence="1">
    <location>
        <begin position="1"/>
        <end position="52"/>
    </location>
</feature>
<feature type="region of interest" description="Disordered" evidence="1">
    <location>
        <begin position="89"/>
        <end position="121"/>
    </location>
</feature>
<dbReference type="PANTHER" id="PTHR37728">
    <property type="entry name" value="BNAA04G26730D PROTEIN"/>
    <property type="match status" value="1"/>
</dbReference>
<dbReference type="EMBL" id="OZ034822">
    <property type="protein sequence ID" value="CAL1411689.1"/>
    <property type="molecule type" value="Genomic_DNA"/>
</dbReference>
<accession>A0AAV2GM06</accession>
<reference evidence="2 3" key="1">
    <citation type="submission" date="2024-04" db="EMBL/GenBank/DDBJ databases">
        <authorList>
            <person name="Fracassetti M."/>
        </authorList>
    </citation>
    <scope>NUCLEOTIDE SEQUENCE [LARGE SCALE GENOMIC DNA]</scope>
</reference>
<proteinExistence type="predicted"/>